<proteinExistence type="predicted"/>
<evidence type="ECO:0000313" key="2">
    <source>
        <dbReference type="Proteomes" id="UP000287519"/>
    </source>
</evidence>
<accession>A0A402CGM5</accession>
<comment type="caution">
    <text evidence="1">The sequence shown here is derived from an EMBL/GenBank/DDBJ whole genome shotgun (WGS) entry which is preliminary data.</text>
</comment>
<protein>
    <submittedName>
        <fullName evidence="1">Uncharacterized protein</fullName>
    </submittedName>
</protein>
<dbReference type="AlphaFoldDB" id="A0A402CGM5"/>
<dbReference type="EMBL" id="BHYM01000061">
    <property type="protein sequence ID" value="GCE42761.1"/>
    <property type="molecule type" value="Genomic_DNA"/>
</dbReference>
<sequence length="72" mass="8491">MASELDHIEYVIRNNNGQRMDDELTELWTQLVAASDAISEYRDVYHQALDKGLRWPRKRGRRKPPLEVAPNR</sequence>
<reference evidence="1 2" key="1">
    <citation type="submission" date="2018-11" db="EMBL/GenBank/DDBJ databases">
        <title>Microbial catabolism of amino acid.</title>
        <authorList>
            <person name="Hibi M."/>
            <person name="Ogawa J."/>
        </authorList>
    </citation>
    <scope>NUCLEOTIDE SEQUENCE [LARGE SCALE GENOMIC DNA]</scope>
    <source>
        <strain evidence="1 2">C31-06</strain>
    </source>
</reference>
<keyword evidence="2" id="KW-1185">Reference proteome</keyword>
<evidence type="ECO:0000313" key="1">
    <source>
        <dbReference type="EMBL" id="GCE42761.1"/>
    </source>
</evidence>
<dbReference type="Proteomes" id="UP000287519">
    <property type="component" value="Unassembled WGS sequence"/>
</dbReference>
<organism evidence="1 2">
    <name type="scientific">Rhodococcus wratislaviensis</name>
    <name type="common">Tsukamurella wratislaviensis</name>
    <dbReference type="NCBI Taxonomy" id="44752"/>
    <lineage>
        <taxon>Bacteria</taxon>
        <taxon>Bacillati</taxon>
        <taxon>Actinomycetota</taxon>
        <taxon>Actinomycetes</taxon>
        <taxon>Mycobacteriales</taxon>
        <taxon>Nocardiaceae</taxon>
        <taxon>Rhodococcus</taxon>
    </lineage>
</organism>
<gene>
    <name evidence="1" type="ORF">Rhow_006890</name>
</gene>
<dbReference type="RefSeq" id="WP_124394631.1">
    <property type="nucleotide sequence ID" value="NZ_BHYM01000061.1"/>
</dbReference>
<name>A0A402CGM5_RHOWR</name>